<dbReference type="PROSITE" id="PS51450">
    <property type="entry name" value="LRR"/>
    <property type="match status" value="1"/>
</dbReference>
<dbReference type="EMBL" id="JBHMFB010000007">
    <property type="protein sequence ID" value="MFB9088547.1"/>
    <property type="molecule type" value="Genomic_DNA"/>
</dbReference>
<dbReference type="Proteomes" id="UP001589576">
    <property type="component" value="Unassembled WGS sequence"/>
</dbReference>
<dbReference type="RefSeq" id="WP_290285737.1">
    <property type="nucleotide sequence ID" value="NZ_JAUFQN010000019.1"/>
</dbReference>
<keyword evidence="1" id="KW-0433">Leucine-rich repeat</keyword>
<reference evidence="5 6" key="1">
    <citation type="submission" date="2024-09" db="EMBL/GenBank/DDBJ databases">
        <authorList>
            <person name="Sun Q."/>
            <person name="Mori K."/>
        </authorList>
    </citation>
    <scope>NUCLEOTIDE SEQUENCE [LARGE SCALE GENOMIC DNA]</scope>
    <source>
        <strain evidence="5 6">CECT 8460</strain>
    </source>
</reference>
<dbReference type="Gene3D" id="3.80.10.10">
    <property type="entry name" value="Ribonuclease Inhibitor"/>
    <property type="match status" value="1"/>
</dbReference>
<protein>
    <submittedName>
        <fullName evidence="5">T9SS type A sorting domain-containing protein</fullName>
    </submittedName>
</protein>
<evidence type="ECO:0000256" key="3">
    <source>
        <dbReference type="ARBA" id="ARBA00022737"/>
    </source>
</evidence>
<dbReference type="NCBIfam" id="TIGR04183">
    <property type="entry name" value="Por_Secre_tail"/>
    <property type="match status" value="1"/>
</dbReference>
<dbReference type="PANTHER" id="PTHR47566:SF1">
    <property type="entry name" value="PROTEIN NUD1"/>
    <property type="match status" value="1"/>
</dbReference>
<dbReference type="Pfam" id="PF18962">
    <property type="entry name" value="Por_Secre_tail"/>
    <property type="match status" value="1"/>
</dbReference>
<dbReference type="SUPFAM" id="SSF52058">
    <property type="entry name" value="L domain-like"/>
    <property type="match status" value="1"/>
</dbReference>
<accession>A0ABV5GCL6</accession>
<proteinExistence type="predicted"/>
<gene>
    <name evidence="5" type="ORF">ACFFUU_02930</name>
</gene>
<dbReference type="PANTHER" id="PTHR47566">
    <property type="match status" value="1"/>
</dbReference>
<sequence length="414" mass="46514">MKDYLGLLIFLSVTIHAQIVTIPDANFKAKLLEADTTNQIASSSSSYFLPMKIDANSNGEIEVNEALLVQMLYVENAAISSLTGIDSFSNLRQLFCKNNSMTSLNVNNLIFLRRLDCSHNLLSNLNCQDIENRMDFLDCSYNNLTSLLLPNFYVFLDMGDQMMYANCSHNQLNTIVLKEDEQLSLLDLSYNNLTSLPFHHLEIYGDLILSHNPLTYVNLDNVYVGSQSPDPPYGYLGCEYTNLTELRIPFNVTYSNITNNPNLIHLDIKNGLNDFEWYYELDQNGEETGNIIYSRANISNNPQLALLCVDGIELGYYASIVPATVQVTQNCTLGIATTENNLFTIYPNPTSDIINIEVFNNEPIIKTTINNVLGQTILTFENTTVLDVSSLAKGAYFITVETEVGNETKRILKQ</sequence>
<name>A0ABV5GCL6_9FLAO</name>
<dbReference type="InterPro" id="IPR032675">
    <property type="entry name" value="LRR_dom_sf"/>
</dbReference>
<dbReference type="InterPro" id="IPR026444">
    <property type="entry name" value="Secre_tail"/>
</dbReference>
<evidence type="ECO:0000256" key="1">
    <source>
        <dbReference type="ARBA" id="ARBA00022614"/>
    </source>
</evidence>
<keyword evidence="2" id="KW-0732">Signal</keyword>
<feature type="domain" description="Secretion system C-terminal sorting" evidence="4">
    <location>
        <begin position="345"/>
        <end position="411"/>
    </location>
</feature>
<keyword evidence="6" id="KW-1185">Reference proteome</keyword>
<dbReference type="InterPro" id="IPR052574">
    <property type="entry name" value="CDIRP"/>
</dbReference>
<dbReference type="InterPro" id="IPR001611">
    <property type="entry name" value="Leu-rich_rpt"/>
</dbReference>
<evidence type="ECO:0000313" key="6">
    <source>
        <dbReference type="Proteomes" id="UP001589576"/>
    </source>
</evidence>
<evidence type="ECO:0000313" key="5">
    <source>
        <dbReference type="EMBL" id="MFB9088547.1"/>
    </source>
</evidence>
<evidence type="ECO:0000259" key="4">
    <source>
        <dbReference type="Pfam" id="PF18962"/>
    </source>
</evidence>
<keyword evidence="3" id="KW-0677">Repeat</keyword>
<evidence type="ECO:0000256" key="2">
    <source>
        <dbReference type="ARBA" id="ARBA00022729"/>
    </source>
</evidence>
<organism evidence="5 6">
    <name type="scientific">Flavobacterium paronense</name>
    <dbReference type="NCBI Taxonomy" id="1392775"/>
    <lineage>
        <taxon>Bacteria</taxon>
        <taxon>Pseudomonadati</taxon>
        <taxon>Bacteroidota</taxon>
        <taxon>Flavobacteriia</taxon>
        <taxon>Flavobacteriales</taxon>
        <taxon>Flavobacteriaceae</taxon>
        <taxon>Flavobacterium</taxon>
    </lineage>
</organism>
<comment type="caution">
    <text evidence="5">The sequence shown here is derived from an EMBL/GenBank/DDBJ whole genome shotgun (WGS) entry which is preliminary data.</text>
</comment>